<dbReference type="GO" id="GO:0005524">
    <property type="term" value="F:ATP binding"/>
    <property type="evidence" value="ECO:0007669"/>
    <property type="project" value="UniProtKB-KW"/>
</dbReference>
<organism evidence="12 13">
    <name type="scientific">Erysiphe pulchra</name>
    <dbReference type="NCBI Taxonomy" id="225359"/>
    <lineage>
        <taxon>Eukaryota</taxon>
        <taxon>Fungi</taxon>
        <taxon>Dikarya</taxon>
        <taxon>Ascomycota</taxon>
        <taxon>Pezizomycotina</taxon>
        <taxon>Leotiomycetes</taxon>
        <taxon>Erysiphales</taxon>
        <taxon>Erysiphaceae</taxon>
        <taxon>Erysiphe</taxon>
    </lineage>
</organism>
<dbReference type="AlphaFoldDB" id="A0A2S4PYA8"/>
<feature type="transmembrane region" description="Helical" evidence="9">
    <location>
        <begin position="132"/>
        <end position="156"/>
    </location>
</feature>
<keyword evidence="2" id="KW-0813">Transport</keyword>
<evidence type="ECO:0000259" key="11">
    <source>
        <dbReference type="PROSITE" id="PS50929"/>
    </source>
</evidence>
<dbReference type="InterPro" id="IPR027417">
    <property type="entry name" value="P-loop_NTPase"/>
</dbReference>
<keyword evidence="13" id="KW-1185">Reference proteome</keyword>
<reference evidence="12 13" key="1">
    <citation type="submission" date="2017-10" db="EMBL/GenBank/DDBJ databases">
        <title>Development of genomic resources for the powdery mildew, Erysiphe pulchra.</title>
        <authorList>
            <person name="Wadl P.A."/>
            <person name="Mack B.M."/>
            <person name="Moore G."/>
            <person name="Beltz S.B."/>
        </authorList>
    </citation>
    <scope>NUCLEOTIDE SEQUENCE [LARGE SCALE GENOMIC DNA]</scope>
    <source>
        <strain evidence="12">Cflorida</strain>
    </source>
</reference>
<comment type="similarity">
    <text evidence="8">Belongs to the ABC transporter superfamily. ABCB family. Heavy Metal importer (TC 3.A.1.210) subfamily.</text>
</comment>
<dbReference type="SUPFAM" id="SSF90123">
    <property type="entry name" value="ABC transporter transmembrane region"/>
    <property type="match status" value="1"/>
</dbReference>
<sequence>IFLPFIWPFKEKKLQLRAIFVIFCLVGSSILNVLVPRQMGAMIDSLTKYAQGDHTYNIWLPSIIYIALRFANGSSGISLLQKWLWNPIEQYSYGALTTASHSHMMNLSSDFHDSKITSDLIQAIFGGRSISLLLEAVFFQIVPMSIDLLLAIGYLASQFGPYMGLMLMITVVLYIYTSTKLHAYRARKRRNFINMFRKQINVGEESLDFWSTASLFNMIFYEECRYASAVKEHLESKQTYEISSYLVDVAQGLIMSINLLSVLWFGFYQVTYNHKSIGQFTTLLMYWTQLSGPMNFLSTIYRSLMNSMMDAEQLLKLFQTKPTIVDLPNSEPLKLSGGLISFRNVSFAYDTRKSTLKNISFAAPPGKIIALVGETGGGKSTILKLIDRFYDIDAGSISIDGQDIRNVTLSSLRECVGFVPQDPVLFNDTIMNNVRYAKLSATKEEVFEACKAAAIHEKILNFPDGYNSKVGDRGIKLSGGEKQRIAIARVVLKRPDVILLDEATSAVDTETENSIQKGLKKMFEGRTTLIVAHRLSTIMNADYIYVVMNGEIIEKGTHKDLILKNGKYKELWSQQVFGRVFI</sequence>
<dbReference type="Pfam" id="PF00005">
    <property type="entry name" value="ABC_tran"/>
    <property type="match status" value="1"/>
</dbReference>
<dbReference type="GO" id="GO:0016887">
    <property type="term" value="F:ATP hydrolysis activity"/>
    <property type="evidence" value="ECO:0007669"/>
    <property type="project" value="InterPro"/>
</dbReference>
<feature type="domain" description="ABC transporter" evidence="10">
    <location>
        <begin position="340"/>
        <end position="574"/>
    </location>
</feature>
<dbReference type="CDD" id="cd18583">
    <property type="entry name" value="ABC_6TM_HMT1"/>
    <property type="match status" value="1"/>
</dbReference>
<keyword evidence="4" id="KW-0547">Nucleotide-binding</keyword>
<dbReference type="InterPro" id="IPR036640">
    <property type="entry name" value="ABC1_TM_sf"/>
</dbReference>
<dbReference type="InterPro" id="IPR039421">
    <property type="entry name" value="Type_1_exporter"/>
</dbReference>
<dbReference type="InterPro" id="IPR011527">
    <property type="entry name" value="ABC1_TM_dom"/>
</dbReference>
<dbReference type="PANTHER" id="PTHR24221:SF651">
    <property type="entry name" value="HEAVY METAL TOLERANCE PROTEIN"/>
    <property type="match status" value="1"/>
</dbReference>
<keyword evidence="6 9" id="KW-1133">Transmembrane helix</keyword>
<evidence type="ECO:0000313" key="12">
    <source>
        <dbReference type="EMBL" id="POS87021.1"/>
    </source>
</evidence>
<dbReference type="Pfam" id="PF00664">
    <property type="entry name" value="ABC_membrane"/>
    <property type="match status" value="1"/>
</dbReference>
<dbReference type="PROSITE" id="PS50893">
    <property type="entry name" value="ABC_TRANSPORTER_2"/>
    <property type="match status" value="1"/>
</dbReference>
<evidence type="ECO:0000313" key="13">
    <source>
        <dbReference type="Proteomes" id="UP000237438"/>
    </source>
</evidence>
<feature type="domain" description="ABC transmembrane type-1" evidence="11">
    <location>
        <begin position="19"/>
        <end position="306"/>
    </location>
</feature>
<name>A0A2S4PYA8_9PEZI</name>
<dbReference type="InterPro" id="IPR003593">
    <property type="entry name" value="AAA+_ATPase"/>
</dbReference>
<evidence type="ECO:0000259" key="10">
    <source>
        <dbReference type="PROSITE" id="PS50893"/>
    </source>
</evidence>
<keyword evidence="3 9" id="KW-0812">Transmembrane</keyword>
<evidence type="ECO:0000256" key="7">
    <source>
        <dbReference type="ARBA" id="ARBA00023136"/>
    </source>
</evidence>
<accession>A0A2S4PYA8</accession>
<evidence type="ECO:0000256" key="8">
    <source>
        <dbReference type="ARBA" id="ARBA00024363"/>
    </source>
</evidence>
<evidence type="ECO:0000256" key="6">
    <source>
        <dbReference type="ARBA" id="ARBA00022989"/>
    </source>
</evidence>
<dbReference type="InterPro" id="IPR003439">
    <property type="entry name" value="ABC_transporter-like_ATP-bd"/>
</dbReference>
<dbReference type="PANTHER" id="PTHR24221">
    <property type="entry name" value="ATP-BINDING CASSETTE SUB-FAMILY B"/>
    <property type="match status" value="1"/>
</dbReference>
<dbReference type="Proteomes" id="UP000237438">
    <property type="component" value="Unassembled WGS sequence"/>
</dbReference>
<dbReference type="FunFam" id="3.40.50.300:FF:000287">
    <property type="entry name" value="Multidrug ABC transporter ATP-binding protein"/>
    <property type="match status" value="1"/>
</dbReference>
<evidence type="ECO:0008006" key="14">
    <source>
        <dbReference type="Google" id="ProtNLM"/>
    </source>
</evidence>
<evidence type="ECO:0000256" key="5">
    <source>
        <dbReference type="ARBA" id="ARBA00022840"/>
    </source>
</evidence>
<gene>
    <name evidence="12" type="ORF">EPUL_002063</name>
</gene>
<dbReference type="GO" id="GO:0005774">
    <property type="term" value="C:vacuolar membrane"/>
    <property type="evidence" value="ECO:0007669"/>
    <property type="project" value="TreeGrafter"/>
</dbReference>
<evidence type="ECO:0000256" key="9">
    <source>
        <dbReference type="SAM" id="Phobius"/>
    </source>
</evidence>
<comment type="caution">
    <text evidence="12">The sequence shown here is derived from an EMBL/GenBank/DDBJ whole genome shotgun (WGS) entry which is preliminary data.</text>
</comment>
<feature type="transmembrane region" description="Helical" evidence="9">
    <location>
        <begin position="245"/>
        <end position="267"/>
    </location>
</feature>
<dbReference type="PROSITE" id="PS50929">
    <property type="entry name" value="ABC_TM1F"/>
    <property type="match status" value="1"/>
</dbReference>
<feature type="non-terminal residue" evidence="12">
    <location>
        <position position="582"/>
    </location>
</feature>
<evidence type="ECO:0000256" key="2">
    <source>
        <dbReference type="ARBA" id="ARBA00022448"/>
    </source>
</evidence>
<feature type="non-terminal residue" evidence="12">
    <location>
        <position position="1"/>
    </location>
</feature>
<dbReference type="InterPro" id="IPR017871">
    <property type="entry name" value="ABC_transporter-like_CS"/>
</dbReference>
<comment type="subcellular location">
    <subcellularLocation>
        <location evidence="1">Membrane</location>
        <topology evidence="1">Multi-pass membrane protein</topology>
    </subcellularLocation>
</comment>
<evidence type="ECO:0000256" key="1">
    <source>
        <dbReference type="ARBA" id="ARBA00004141"/>
    </source>
</evidence>
<dbReference type="PROSITE" id="PS00211">
    <property type="entry name" value="ABC_TRANSPORTER_1"/>
    <property type="match status" value="1"/>
</dbReference>
<evidence type="ECO:0000256" key="3">
    <source>
        <dbReference type="ARBA" id="ARBA00022692"/>
    </source>
</evidence>
<protein>
    <recommendedName>
        <fullName evidence="14">P-loop containing nucleoside triphosphate hydrolase</fullName>
    </recommendedName>
</protein>
<keyword evidence="5" id="KW-0067">ATP-binding</keyword>
<evidence type="ECO:0000256" key="4">
    <source>
        <dbReference type="ARBA" id="ARBA00022741"/>
    </source>
</evidence>
<dbReference type="Gene3D" id="3.40.50.300">
    <property type="entry name" value="P-loop containing nucleotide triphosphate hydrolases"/>
    <property type="match status" value="1"/>
</dbReference>
<dbReference type="EMBL" id="PEDP01000206">
    <property type="protein sequence ID" value="POS87021.1"/>
    <property type="molecule type" value="Genomic_DNA"/>
</dbReference>
<dbReference type="GO" id="GO:0140359">
    <property type="term" value="F:ABC-type transporter activity"/>
    <property type="evidence" value="ECO:0007669"/>
    <property type="project" value="InterPro"/>
</dbReference>
<feature type="transmembrane region" description="Helical" evidence="9">
    <location>
        <begin position="14"/>
        <end position="35"/>
    </location>
</feature>
<dbReference type="SUPFAM" id="SSF52540">
    <property type="entry name" value="P-loop containing nucleoside triphosphate hydrolases"/>
    <property type="match status" value="1"/>
</dbReference>
<keyword evidence="7 9" id="KW-0472">Membrane</keyword>
<dbReference type="SMART" id="SM00382">
    <property type="entry name" value="AAA"/>
    <property type="match status" value="1"/>
</dbReference>
<dbReference type="OrthoDB" id="6500128at2759"/>
<feature type="transmembrane region" description="Helical" evidence="9">
    <location>
        <begin position="162"/>
        <end position="179"/>
    </location>
</feature>
<dbReference type="Gene3D" id="1.20.1560.10">
    <property type="entry name" value="ABC transporter type 1, transmembrane domain"/>
    <property type="match status" value="1"/>
</dbReference>
<dbReference type="STRING" id="225359.A0A2S4PYA8"/>
<proteinExistence type="inferred from homology"/>